<dbReference type="GO" id="GO:0003723">
    <property type="term" value="F:RNA binding"/>
    <property type="evidence" value="ECO:0007669"/>
    <property type="project" value="InterPro"/>
</dbReference>
<dbReference type="InterPro" id="IPR001163">
    <property type="entry name" value="Sm_dom_euk/arc"/>
</dbReference>
<feature type="domain" description="Sm" evidence="1">
    <location>
        <begin position="15"/>
        <end position="103"/>
    </location>
</feature>
<dbReference type="InterPro" id="IPR047575">
    <property type="entry name" value="Sm"/>
</dbReference>
<sequence>MTAQQPSDSPTKAAAAKMAVEGLLGTRIHCTLSDGRTATGRLVCVDRMRNLILTDCVEERRIDAVDYNNNTSDKSVSKTVVRQLQQAMVPGSQLVMVQISQPDYQAKVAPHLVAS</sequence>
<reference evidence="2" key="1">
    <citation type="submission" date="2021-01" db="EMBL/GenBank/DDBJ databases">
        <authorList>
            <person name="Corre E."/>
            <person name="Pelletier E."/>
            <person name="Niang G."/>
            <person name="Scheremetjew M."/>
            <person name="Finn R."/>
            <person name="Kale V."/>
            <person name="Holt S."/>
            <person name="Cochrane G."/>
            <person name="Meng A."/>
            <person name="Brown T."/>
            <person name="Cohen L."/>
        </authorList>
    </citation>
    <scope>NUCLEOTIDE SEQUENCE</scope>
    <source>
        <strain evidence="2">CCMP125</strain>
    </source>
</reference>
<proteinExistence type="predicted"/>
<dbReference type="SUPFAM" id="SSF50182">
    <property type="entry name" value="Sm-like ribonucleoproteins"/>
    <property type="match status" value="1"/>
</dbReference>
<dbReference type="PROSITE" id="PS52002">
    <property type="entry name" value="SM"/>
    <property type="match status" value="1"/>
</dbReference>
<accession>A0A7S2YAQ9</accession>
<dbReference type="AlphaFoldDB" id="A0A7S2YAQ9"/>
<evidence type="ECO:0000313" key="2">
    <source>
        <dbReference type="EMBL" id="CAD9963520.1"/>
    </source>
</evidence>
<dbReference type="PANTHER" id="PTHR10701">
    <property type="entry name" value="SMALL NUCLEAR RIBONUCLEOPROTEIN-ASSOCIATED PROTEIN B AND N"/>
    <property type="match status" value="1"/>
</dbReference>
<dbReference type="SMART" id="SM00651">
    <property type="entry name" value="Sm"/>
    <property type="match status" value="1"/>
</dbReference>
<dbReference type="InterPro" id="IPR050914">
    <property type="entry name" value="snRNP_SmB/NAA38-like"/>
</dbReference>
<dbReference type="PANTHER" id="PTHR10701:SF5">
    <property type="entry name" value="N-ALPHA-ACETYLTRANSFERASE 38, NATC AUXILIARY SUBUNIT"/>
    <property type="match status" value="1"/>
</dbReference>
<evidence type="ECO:0000259" key="1">
    <source>
        <dbReference type="PROSITE" id="PS52002"/>
    </source>
</evidence>
<organism evidence="2">
    <name type="scientific">Entomoneis paludosa</name>
    <dbReference type="NCBI Taxonomy" id="265537"/>
    <lineage>
        <taxon>Eukaryota</taxon>
        <taxon>Sar</taxon>
        <taxon>Stramenopiles</taxon>
        <taxon>Ochrophyta</taxon>
        <taxon>Bacillariophyta</taxon>
        <taxon>Bacillariophyceae</taxon>
        <taxon>Bacillariophycidae</taxon>
        <taxon>Entomoneidaceae</taxon>
        <taxon>Entomoneis</taxon>
    </lineage>
</organism>
<dbReference type="Pfam" id="PF01423">
    <property type="entry name" value="LSM"/>
    <property type="match status" value="1"/>
</dbReference>
<protein>
    <recommendedName>
        <fullName evidence="1">Sm domain-containing protein</fullName>
    </recommendedName>
</protein>
<gene>
    <name evidence="2" type="ORF">APAL1065_LOCUS10969</name>
</gene>
<dbReference type="Gene3D" id="2.30.30.100">
    <property type="match status" value="1"/>
</dbReference>
<dbReference type="EMBL" id="HBHT01016449">
    <property type="protein sequence ID" value="CAD9963520.1"/>
    <property type="molecule type" value="Transcribed_RNA"/>
</dbReference>
<dbReference type="InterPro" id="IPR010920">
    <property type="entry name" value="LSM_dom_sf"/>
</dbReference>
<name>A0A7S2YAQ9_9STRA</name>